<dbReference type="GO" id="GO:0003677">
    <property type="term" value="F:DNA binding"/>
    <property type="evidence" value="ECO:0007669"/>
    <property type="project" value="InterPro"/>
</dbReference>
<dbReference type="SUPFAM" id="SSF52980">
    <property type="entry name" value="Restriction endonuclease-like"/>
    <property type="match status" value="1"/>
</dbReference>
<evidence type="ECO:0000313" key="4">
    <source>
        <dbReference type="Proteomes" id="UP000240542"/>
    </source>
</evidence>
<comment type="caution">
    <text evidence="3">The sequence shown here is derived from an EMBL/GenBank/DDBJ whole genome shotgun (WGS) entry which is preliminary data.</text>
</comment>
<feature type="domain" description="Restriction endonuclease type IV Mrr" evidence="2">
    <location>
        <begin position="86"/>
        <end position="197"/>
    </location>
</feature>
<dbReference type="GO" id="GO:0015666">
    <property type="term" value="F:restriction endodeoxyribonuclease activity"/>
    <property type="evidence" value="ECO:0007669"/>
    <property type="project" value="TreeGrafter"/>
</dbReference>
<keyword evidence="1" id="KW-1133">Transmembrane helix</keyword>
<proteinExistence type="predicted"/>
<name>A0A2P8DKL3_9ACTN</name>
<dbReference type="Proteomes" id="UP000240542">
    <property type="component" value="Unassembled WGS sequence"/>
</dbReference>
<feature type="transmembrane region" description="Helical" evidence="1">
    <location>
        <begin position="45"/>
        <end position="64"/>
    </location>
</feature>
<dbReference type="InterPro" id="IPR011856">
    <property type="entry name" value="tRNA_endonuc-like_dom_sf"/>
</dbReference>
<sequence>MAPARRRRRSRRRSEQYRFAIAAAGVLLLLAGAWLWRNRAEVLPWLAPVAIAAAVLAVALVWLTRRLRDARLRRYLADHADLGFVDGLTGPAFELHVAMLLRRDGCTRVAVIGKAGDGGVDITGRTPGGVPFAVQCKLWKRPVPPKEIRDFQGVLATTHRGHAGVFVASGGFTAAARTAAGHSVLILVDRERLARWMSGKAPLRLPHAAAGAD</sequence>
<dbReference type="InterPro" id="IPR011335">
    <property type="entry name" value="Restrct_endonuc-II-like"/>
</dbReference>
<keyword evidence="1" id="KW-0812">Transmembrane</keyword>
<dbReference type="GO" id="GO:0009307">
    <property type="term" value="P:DNA restriction-modification system"/>
    <property type="evidence" value="ECO:0007669"/>
    <property type="project" value="InterPro"/>
</dbReference>
<dbReference type="OrthoDB" id="5181666at2"/>
<organism evidence="3 4">
    <name type="scientific">Murinocardiopsis flavida</name>
    <dbReference type="NCBI Taxonomy" id="645275"/>
    <lineage>
        <taxon>Bacteria</taxon>
        <taxon>Bacillati</taxon>
        <taxon>Actinomycetota</taxon>
        <taxon>Actinomycetes</taxon>
        <taxon>Streptosporangiales</taxon>
        <taxon>Nocardiopsidaceae</taxon>
        <taxon>Murinocardiopsis</taxon>
    </lineage>
</organism>
<dbReference type="PANTHER" id="PTHR30015:SF6">
    <property type="entry name" value="SLL1429 PROTEIN"/>
    <property type="match status" value="1"/>
</dbReference>
<dbReference type="InterPro" id="IPR007560">
    <property type="entry name" value="Restrct_endonuc_IV_Mrr"/>
</dbReference>
<keyword evidence="1" id="KW-0472">Membrane</keyword>
<protein>
    <submittedName>
        <fullName evidence="3">Restriction system protein</fullName>
    </submittedName>
</protein>
<dbReference type="Gene3D" id="3.40.1350.10">
    <property type="match status" value="1"/>
</dbReference>
<dbReference type="RefSeq" id="WP_106583100.1">
    <property type="nucleotide sequence ID" value="NZ_PYGA01000007.1"/>
</dbReference>
<evidence type="ECO:0000259" key="2">
    <source>
        <dbReference type="Pfam" id="PF04471"/>
    </source>
</evidence>
<dbReference type="EMBL" id="PYGA01000007">
    <property type="protein sequence ID" value="PSK97767.1"/>
    <property type="molecule type" value="Genomic_DNA"/>
</dbReference>
<gene>
    <name evidence="3" type="ORF">CLV63_107160</name>
</gene>
<dbReference type="AlphaFoldDB" id="A0A2P8DKL3"/>
<evidence type="ECO:0000256" key="1">
    <source>
        <dbReference type="SAM" id="Phobius"/>
    </source>
</evidence>
<reference evidence="3 4" key="1">
    <citation type="submission" date="2018-03" db="EMBL/GenBank/DDBJ databases">
        <title>Genomic Encyclopedia of Archaeal and Bacterial Type Strains, Phase II (KMG-II): from individual species to whole genera.</title>
        <authorList>
            <person name="Goeker M."/>
        </authorList>
    </citation>
    <scope>NUCLEOTIDE SEQUENCE [LARGE SCALE GENOMIC DNA]</scope>
    <source>
        <strain evidence="3 4">DSM 45312</strain>
    </source>
</reference>
<accession>A0A2P8DKL3</accession>
<keyword evidence="4" id="KW-1185">Reference proteome</keyword>
<dbReference type="Pfam" id="PF04471">
    <property type="entry name" value="Mrr_cat"/>
    <property type="match status" value="1"/>
</dbReference>
<dbReference type="InterPro" id="IPR052906">
    <property type="entry name" value="Type_IV_Methyl-Rstrct_Enzyme"/>
</dbReference>
<evidence type="ECO:0000313" key="3">
    <source>
        <dbReference type="EMBL" id="PSK97767.1"/>
    </source>
</evidence>
<dbReference type="PANTHER" id="PTHR30015">
    <property type="entry name" value="MRR RESTRICTION SYSTEM PROTEIN"/>
    <property type="match status" value="1"/>
</dbReference>